<dbReference type="VEuPathDB" id="VectorBase:MDOA014971"/>
<dbReference type="InterPro" id="IPR036259">
    <property type="entry name" value="MFS_trans_sf"/>
</dbReference>
<feature type="transmembrane region" description="Helical" evidence="3">
    <location>
        <begin position="206"/>
        <end position="228"/>
    </location>
</feature>
<dbReference type="AlphaFoldDB" id="A0A1I8NGR7"/>
<dbReference type="Pfam" id="PF07690">
    <property type="entry name" value="MFS_1"/>
    <property type="match status" value="2"/>
</dbReference>
<reference evidence="7" key="2">
    <citation type="submission" date="2025-04" db="UniProtKB">
        <authorList>
            <consortium name="RefSeq"/>
        </authorList>
    </citation>
    <scope>IDENTIFICATION</scope>
    <source>
        <strain evidence="7">Aabys</strain>
    </source>
</reference>
<evidence type="ECO:0000313" key="5">
    <source>
        <dbReference type="EnsemblMetazoa" id="MDOA014971-PA"/>
    </source>
</evidence>
<feature type="transmembrane region" description="Helical" evidence="3">
    <location>
        <begin position="501"/>
        <end position="521"/>
    </location>
</feature>
<name>A0A1I8NGR7_MUSDO</name>
<feature type="compositionally biased region" description="Polar residues" evidence="2">
    <location>
        <begin position="264"/>
        <end position="282"/>
    </location>
</feature>
<dbReference type="CDD" id="cd17352">
    <property type="entry name" value="MFS_MCT_SLC16"/>
    <property type="match status" value="1"/>
</dbReference>
<dbReference type="InterPro" id="IPR020846">
    <property type="entry name" value="MFS_dom"/>
</dbReference>
<dbReference type="SUPFAM" id="SSF103473">
    <property type="entry name" value="MFS general substrate transporter"/>
    <property type="match status" value="1"/>
</dbReference>
<accession>A0A1I8NGR7</accession>
<dbReference type="KEGG" id="mde:101892204"/>
<evidence type="ECO:0000256" key="2">
    <source>
        <dbReference type="SAM" id="MobiDB-lite"/>
    </source>
</evidence>
<feature type="domain" description="Major facilitator superfamily (MFS) profile" evidence="4">
    <location>
        <begin position="375"/>
        <end position="567"/>
    </location>
</feature>
<dbReference type="Gene3D" id="1.20.1250.20">
    <property type="entry name" value="MFS general substrate transporter like domains"/>
    <property type="match status" value="2"/>
</dbReference>
<evidence type="ECO:0000256" key="3">
    <source>
        <dbReference type="SAM" id="Phobius"/>
    </source>
</evidence>
<keyword evidence="3" id="KW-1133">Transmembrane helix</keyword>
<dbReference type="PROSITE" id="PS50850">
    <property type="entry name" value="MFS"/>
    <property type="match status" value="1"/>
</dbReference>
<protein>
    <submittedName>
        <fullName evidence="7">Monocarboxylate transporter 9-like</fullName>
    </submittedName>
</protein>
<gene>
    <name evidence="5" type="primary">101892204</name>
    <name evidence="7" type="synonym">LOC101892204</name>
</gene>
<dbReference type="VEuPathDB" id="VectorBase:MDOMA2_010866"/>
<comment type="subcellular location">
    <subcellularLocation>
        <location evidence="1">Membrane</location>
        <topology evidence="1">Multi-pass membrane protein</topology>
    </subcellularLocation>
</comment>
<evidence type="ECO:0000313" key="6">
    <source>
        <dbReference type="Proteomes" id="UP001652621"/>
    </source>
</evidence>
<evidence type="ECO:0000259" key="4">
    <source>
        <dbReference type="PROSITE" id="PS50850"/>
    </source>
</evidence>
<feature type="transmembrane region" description="Helical" evidence="3">
    <location>
        <begin position="413"/>
        <end position="433"/>
    </location>
</feature>
<dbReference type="eggNOG" id="KOG2504">
    <property type="taxonomic scope" value="Eukaryota"/>
</dbReference>
<dbReference type="InterPro" id="IPR050327">
    <property type="entry name" value="Proton-linked_MCT"/>
</dbReference>
<organism evidence="5">
    <name type="scientific">Musca domestica</name>
    <name type="common">House fly</name>
    <dbReference type="NCBI Taxonomy" id="7370"/>
    <lineage>
        <taxon>Eukaryota</taxon>
        <taxon>Metazoa</taxon>
        <taxon>Ecdysozoa</taxon>
        <taxon>Arthropoda</taxon>
        <taxon>Hexapoda</taxon>
        <taxon>Insecta</taxon>
        <taxon>Pterygota</taxon>
        <taxon>Neoptera</taxon>
        <taxon>Endopterygota</taxon>
        <taxon>Diptera</taxon>
        <taxon>Brachycera</taxon>
        <taxon>Muscomorpha</taxon>
        <taxon>Muscoidea</taxon>
        <taxon>Muscidae</taxon>
        <taxon>Musca</taxon>
    </lineage>
</organism>
<feature type="transmembrane region" description="Helical" evidence="3">
    <location>
        <begin position="527"/>
        <end position="549"/>
    </location>
</feature>
<feature type="transmembrane region" description="Helical" evidence="3">
    <location>
        <begin position="464"/>
        <end position="489"/>
    </location>
</feature>
<dbReference type="EnsemblMetazoa" id="MDOA014971-RA">
    <property type="protein sequence ID" value="MDOA014971-PA"/>
    <property type="gene ID" value="MDOA014971"/>
</dbReference>
<feature type="transmembrane region" description="Helical" evidence="3">
    <location>
        <begin position="176"/>
        <end position="200"/>
    </location>
</feature>
<dbReference type="PANTHER" id="PTHR11360:SF8">
    <property type="entry name" value="BCDNA.LD28120-RELATED"/>
    <property type="match status" value="1"/>
</dbReference>
<dbReference type="Proteomes" id="UP001652621">
    <property type="component" value="Unplaced"/>
</dbReference>
<sequence length="567" mass="63705">MPLETTKLNKPINTSIYKKTTILQKKKKHRDKSDLGPNFVAPDGGWGWIVCVAAGLSNLCLFLPQHQYGLIYRQRMEKSGFDAKEISTIVNAELAISSLVGLVNGAMFRRFTFRQVGLMGSLLAFVGIFCTTFCENFLQYILCFASIYGIGLGLCRQANSLALNTYFKTKRRKATGFSWTITGLGFVVFPQLTILMFSLYGVQGTISIFSAIILHAFMCSLTLQPVLWHSPKTMEVPMVAPRETHGDNENLKCSYCRNQEEDQTLQISEKNEGRPSNNYKNSDNAKEGHELLKRREEAFPNAKRKSDIFSKSENDIHPHCTCTEEKLLLEKTPGNLPKSTSEIEELEEITPQRKRPSLMQKIIEFFDLDLLKDFTFVNLALGMAIMMFGDMNFTVLTPFILNSFGYTDKQISIGMSCLAGVDIGVRFLSPFVLENVKLSNSFLFAIGIIIVSIGRWIVTITSSYNVILAAFILLGFGKGFRIIFSPLIIPSYVPLKRLPAASGLQMIFSSITSFTLGPLLGMMTDSFGYAVTIHCINALSFLMLIFWLMEYLIRRRLSKHSITSSNL</sequence>
<dbReference type="PANTHER" id="PTHR11360">
    <property type="entry name" value="MONOCARBOXYLATE TRANSPORTER"/>
    <property type="match status" value="1"/>
</dbReference>
<dbReference type="GO" id="GO:0008028">
    <property type="term" value="F:monocarboxylic acid transmembrane transporter activity"/>
    <property type="evidence" value="ECO:0007669"/>
    <property type="project" value="TreeGrafter"/>
</dbReference>
<evidence type="ECO:0000313" key="7">
    <source>
        <dbReference type="RefSeq" id="XP_005177549.1"/>
    </source>
</evidence>
<keyword evidence="3" id="KW-0812">Transmembrane</keyword>
<dbReference type="InterPro" id="IPR011701">
    <property type="entry name" value="MFS"/>
</dbReference>
<reference evidence="5" key="1">
    <citation type="submission" date="2020-05" db="UniProtKB">
        <authorList>
            <consortium name="EnsemblMetazoa"/>
        </authorList>
    </citation>
    <scope>IDENTIFICATION</scope>
    <source>
        <strain evidence="5">Aabys</strain>
    </source>
</reference>
<dbReference type="GO" id="GO:0016020">
    <property type="term" value="C:membrane"/>
    <property type="evidence" value="ECO:0007669"/>
    <property type="project" value="UniProtKB-SubCell"/>
</dbReference>
<feature type="transmembrane region" description="Helical" evidence="3">
    <location>
        <begin position="376"/>
        <end position="401"/>
    </location>
</feature>
<feature type="transmembrane region" description="Helical" evidence="3">
    <location>
        <begin position="440"/>
        <end position="458"/>
    </location>
</feature>
<dbReference type="FunFam" id="1.20.1250.20:FF:000383">
    <property type="entry name" value="Blast:Monocarboxylate transporter 13"/>
    <property type="match status" value="1"/>
</dbReference>
<feature type="transmembrane region" description="Helical" evidence="3">
    <location>
        <begin position="45"/>
        <end position="63"/>
    </location>
</feature>
<dbReference type="OrthoDB" id="410267at2759"/>
<evidence type="ECO:0000256" key="1">
    <source>
        <dbReference type="ARBA" id="ARBA00004141"/>
    </source>
</evidence>
<feature type="transmembrane region" description="Helical" evidence="3">
    <location>
        <begin position="137"/>
        <end position="155"/>
    </location>
</feature>
<proteinExistence type="predicted"/>
<keyword evidence="3" id="KW-0472">Membrane</keyword>
<dbReference type="GeneID" id="101892204"/>
<dbReference type="RefSeq" id="XP_005177549.1">
    <property type="nucleotide sequence ID" value="XM_005177492.2"/>
</dbReference>
<feature type="region of interest" description="Disordered" evidence="2">
    <location>
        <begin position="264"/>
        <end position="284"/>
    </location>
</feature>
<feature type="transmembrane region" description="Helical" evidence="3">
    <location>
        <begin position="111"/>
        <end position="131"/>
    </location>
</feature>
<keyword evidence="6" id="KW-1185">Reference proteome</keyword>